<proteinExistence type="predicted"/>
<evidence type="ECO:0000313" key="1">
    <source>
        <dbReference type="EMBL" id="KAL0573590.1"/>
    </source>
</evidence>
<gene>
    <name evidence="1" type="ORF">V5O48_008367</name>
</gene>
<dbReference type="CDD" id="cd10170">
    <property type="entry name" value="ASKHA_NBD_HSP70"/>
    <property type="match status" value="1"/>
</dbReference>
<keyword evidence="2" id="KW-1185">Reference proteome</keyword>
<accession>A0ABR3FEB2</accession>
<dbReference type="PANTHER" id="PTHR14187">
    <property type="entry name" value="ALPHA KINASE/ELONGATION FACTOR 2 KINASE"/>
    <property type="match status" value="1"/>
</dbReference>
<organism evidence="1 2">
    <name type="scientific">Marasmius crinis-equi</name>
    <dbReference type="NCBI Taxonomy" id="585013"/>
    <lineage>
        <taxon>Eukaryota</taxon>
        <taxon>Fungi</taxon>
        <taxon>Dikarya</taxon>
        <taxon>Basidiomycota</taxon>
        <taxon>Agaricomycotina</taxon>
        <taxon>Agaricomycetes</taxon>
        <taxon>Agaricomycetidae</taxon>
        <taxon>Agaricales</taxon>
        <taxon>Marasmiineae</taxon>
        <taxon>Marasmiaceae</taxon>
        <taxon>Marasmius</taxon>
    </lineage>
</organism>
<dbReference type="Gene3D" id="3.30.420.40">
    <property type="match status" value="1"/>
</dbReference>
<name>A0ABR3FEB2_9AGAR</name>
<dbReference type="Proteomes" id="UP001465976">
    <property type="component" value="Unassembled WGS sequence"/>
</dbReference>
<dbReference type="EMBL" id="JBAHYK010000486">
    <property type="protein sequence ID" value="KAL0573590.1"/>
    <property type="molecule type" value="Genomic_DNA"/>
</dbReference>
<dbReference type="PANTHER" id="PTHR14187:SF5">
    <property type="entry name" value="HEAT SHOCK 70 KDA PROTEIN 12A"/>
    <property type="match status" value="1"/>
</dbReference>
<dbReference type="SUPFAM" id="SSF53067">
    <property type="entry name" value="Actin-like ATPase domain"/>
    <property type="match status" value="2"/>
</dbReference>
<sequence length="631" mass="70905">MTLRRDPYNGSTRKLVLAFDVGTTYSGVSYRYWLLRYSFFANADESSSLLEPGVTPEIRAVTRFPEQEHVGGDAKIPSVIYYDCDGKVKAVGAEAMQVHIQEEAKENDWYLATWFKLHLKPEGSVIYPVSNSTNSIPSLPPNKSAQDVFSDFIAYLFKCTKKYIIETVPDRSFWSAVQDNIDFVLSHPNGWVGRQQYSMRRAAVKAGLIPDTSAGHARLTFVTEGEASLHFCIHNHLNVPPDESVMIVDAGGGTIDLSAYKAGEGSGEEADRSRYEEITTPEFIPLNASLTRRSFCGVNLRDESCSALFPSKVVVPAEKLARSRFRLDLECIVQEFDKTAKPLFKSASQPVYIKFGSFRDNDKDLQIRNGQLTVSGTEVERFFEPSWMLLMESIIKVVSSTRNDPIQSVFLVGGFGANQWLYSKLEAMLDIYGITLCRPQSNLLANKATADGAVSFYLDHFVTARVARWSYGTDCVTKFNPKDLQHLARNHSVTTRPSGKRVIPNKFSCILSKDTRVSETREFRHTYTREAHSRLALQNLGAEILVYRGSKQYPKWTDVDSACYSVLCTVKADTLETSKTLSNRFGPNGNYFVLEFDIILLFGLTELKAQIAWTEQGVEKRCPAELIYDSD</sequence>
<protein>
    <submittedName>
        <fullName evidence="1">Uncharacterized protein</fullName>
    </submittedName>
</protein>
<reference evidence="1 2" key="1">
    <citation type="submission" date="2024-02" db="EMBL/GenBank/DDBJ databases">
        <title>A draft genome for the cacao thread blight pathogen Marasmius crinis-equi.</title>
        <authorList>
            <person name="Cohen S.P."/>
            <person name="Baruah I.K."/>
            <person name="Amoako-Attah I."/>
            <person name="Bukari Y."/>
            <person name="Meinhardt L.W."/>
            <person name="Bailey B.A."/>
        </authorList>
    </citation>
    <scope>NUCLEOTIDE SEQUENCE [LARGE SCALE GENOMIC DNA]</scope>
    <source>
        <strain evidence="1 2">GH-76</strain>
    </source>
</reference>
<evidence type="ECO:0000313" key="2">
    <source>
        <dbReference type="Proteomes" id="UP001465976"/>
    </source>
</evidence>
<dbReference type="InterPro" id="IPR043129">
    <property type="entry name" value="ATPase_NBD"/>
</dbReference>
<comment type="caution">
    <text evidence="1">The sequence shown here is derived from an EMBL/GenBank/DDBJ whole genome shotgun (WGS) entry which is preliminary data.</text>
</comment>